<feature type="compositionally biased region" description="Basic and acidic residues" evidence="2">
    <location>
        <begin position="161"/>
        <end position="172"/>
    </location>
</feature>
<reference evidence="4 5" key="1">
    <citation type="submission" date="2020-07" db="EMBL/GenBank/DDBJ databases">
        <title>Sequencing the genomes of 1000 actinobacteria strains.</title>
        <authorList>
            <person name="Klenk H.-P."/>
        </authorList>
    </citation>
    <scope>NUCLEOTIDE SEQUENCE [LARGE SCALE GENOMIC DNA]</scope>
    <source>
        <strain evidence="4 5">DSM 45927</strain>
    </source>
</reference>
<comment type="caution">
    <text evidence="4">The sequence shown here is derived from an EMBL/GenBank/DDBJ whole genome shotgun (WGS) entry which is preliminary data.</text>
</comment>
<feature type="compositionally biased region" description="Pro residues" evidence="2">
    <location>
        <begin position="141"/>
        <end position="157"/>
    </location>
</feature>
<name>A0A853BQR8_9ACTN</name>
<dbReference type="PANTHER" id="PTHR35526">
    <property type="entry name" value="ANTI-SIGMA-F FACTOR RSBW-RELATED"/>
    <property type="match status" value="1"/>
</dbReference>
<evidence type="ECO:0000256" key="1">
    <source>
        <dbReference type="ARBA" id="ARBA00022527"/>
    </source>
</evidence>
<gene>
    <name evidence="4" type="ORF">HNR12_003461</name>
</gene>
<keyword evidence="5" id="KW-1185">Reference proteome</keyword>
<accession>A0A853BQR8</accession>
<evidence type="ECO:0000313" key="5">
    <source>
        <dbReference type="Proteomes" id="UP000575985"/>
    </source>
</evidence>
<dbReference type="EMBL" id="JACCFO010000001">
    <property type="protein sequence ID" value="NYI97184.1"/>
    <property type="molecule type" value="Genomic_DNA"/>
</dbReference>
<feature type="domain" description="Histidine kinase/HSP90-like ATPase" evidence="3">
    <location>
        <begin position="8"/>
        <end position="132"/>
    </location>
</feature>
<evidence type="ECO:0000313" key="4">
    <source>
        <dbReference type="EMBL" id="NYI97184.1"/>
    </source>
</evidence>
<organism evidence="4 5">
    <name type="scientific">Streptomonospora nanhaiensis</name>
    <dbReference type="NCBI Taxonomy" id="1323731"/>
    <lineage>
        <taxon>Bacteria</taxon>
        <taxon>Bacillati</taxon>
        <taxon>Actinomycetota</taxon>
        <taxon>Actinomycetes</taxon>
        <taxon>Streptosporangiales</taxon>
        <taxon>Nocardiopsidaceae</taxon>
        <taxon>Streptomonospora</taxon>
    </lineage>
</organism>
<protein>
    <submittedName>
        <fullName evidence="4">Anti-sigma regulatory factor (Ser/Thr protein kinase)</fullName>
    </submittedName>
</protein>
<keyword evidence="1" id="KW-0418">Kinase</keyword>
<keyword evidence="1" id="KW-0808">Transferase</keyword>
<dbReference type="GO" id="GO:0004674">
    <property type="term" value="F:protein serine/threonine kinase activity"/>
    <property type="evidence" value="ECO:0007669"/>
    <property type="project" value="UniProtKB-KW"/>
</dbReference>
<dbReference type="PANTHER" id="PTHR35526:SF3">
    <property type="entry name" value="ANTI-SIGMA-F FACTOR RSBW"/>
    <property type="match status" value="1"/>
</dbReference>
<dbReference type="InterPro" id="IPR003594">
    <property type="entry name" value="HATPase_dom"/>
</dbReference>
<dbReference type="AlphaFoldDB" id="A0A853BQR8"/>
<dbReference type="SUPFAM" id="SSF55874">
    <property type="entry name" value="ATPase domain of HSP90 chaperone/DNA topoisomerase II/histidine kinase"/>
    <property type="match status" value="1"/>
</dbReference>
<keyword evidence="1" id="KW-0723">Serine/threonine-protein kinase</keyword>
<dbReference type="InterPro" id="IPR036890">
    <property type="entry name" value="HATPase_C_sf"/>
</dbReference>
<dbReference type="Proteomes" id="UP000575985">
    <property type="component" value="Unassembled WGS sequence"/>
</dbReference>
<dbReference type="InterPro" id="IPR050267">
    <property type="entry name" value="Anti-sigma-factor_SerPK"/>
</dbReference>
<sequence>MSRNVLLPHAPSSVTSARRRMCSDLRASGIETGKIDDAAIVLSELLSNALRHAAPLPDPFPPGCVQVCWEVGGTDTAASWLEVSVRDGGAETLPRLARPSLSALGGRGLGIVEHLAAKWGTEVDDTVTTVWAVLEVEVPAPAPRPPRAAAWPGPPAPAVGGDRRGAPADPGERAWSARSHATWA</sequence>
<feature type="region of interest" description="Disordered" evidence="2">
    <location>
        <begin position="141"/>
        <end position="184"/>
    </location>
</feature>
<proteinExistence type="predicted"/>
<dbReference type="CDD" id="cd16936">
    <property type="entry name" value="HATPase_RsbW-like"/>
    <property type="match status" value="1"/>
</dbReference>
<dbReference type="Pfam" id="PF13581">
    <property type="entry name" value="HATPase_c_2"/>
    <property type="match status" value="1"/>
</dbReference>
<dbReference type="Gene3D" id="3.30.565.10">
    <property type="entry name" value="Histidine kinase-like ATPase, C-terminal domain"/>
    <property type="match status" value="1"/>
</dbReference>
<evidence type="ECO:0000256" key="2">
    <source>
        <dbReference type="SAM" id="MobiDB-lite"/>
    </source>
</evidence>
<evidence type="ECO:0000259" key="3">
    <source>
        <dbReference type="Pfam" id="PF13581"/>
    </source>
</evidence>
<dbReference type="RefSeq" id="WP_338119780.1">
    <property type="nucleotide sequence ID" value="NZ_JACCFO010000001.1"/>
</dbReference>